<evidence type="ECO:0000256" key="1">
    <source>
        <dbReference type="SAM" id="Phobius"/>
    </source>
</evidence>
<keyword evidence="1" id="KW-0812">Transmembrane</keyword>
<dbReference type="AlphaFoldDB" id="A0A4R2NST9"/>
<keyword evidence="1" id="KW-0472">Membrane</keyword>
<name>A0A4R2NST9_9BACL</name>
<evidence type="ECO:0000313" key="2">
    <source>
        <dbReference type="EMBL" id="TCP24465.1"/>
    </source>
</evidence>
<accession>A0A4R2NST9</accession>
<dbReference type="EMBL" id="SLXK01000025">
    <property type="protein sequence ID" value="TCP24465.1"/>
    <property type="molecule type" value="Genomic_DNA"/>
</dbReference>
<evidence type="ECO:0000313" key="3">
    <source>
        <dbReference type="Proteomes" id="UP000295416"/>
    </source>
</evidence>
<keyword evidence="1" id="KW-1133">Transmembrane helix</keyword>
<sequence>MKTILKGILIAFIISFVINHFFLFPALFTYIGIVAFISMIIIYRIARLILKIVH</sequence>
<feature type="transmembrane region" description="Helical" evidence="1">
    <location>
        <begin position="7"/>
        <end position="24"/>
    </location>
</feature>
<reference evidence="2 3" key="1">
    <citation type="submission" date="2019-03" db="EMBL/GenBank/DDBJ databases">
        <title>Genomic Encyclopedia of Type Strains, Phase IV (KMG-IV): sequencing the most valuable type-strain genomes for metagenomic binning, comparative biology and taxonomic classification.</title>
        <authorList>
            <person name="Goeker M."/>
        </authorList>
    </citation>
    <scope>NUCLEOTIDE SEQUENCE [LARGE SCALE GENOMIC DNA]</scope>
    <source>
        <strain evidence="2 3">DSM 19377</strain>
    </source>
</reference>
<feature type="transmembrane region" description="Helical" evidence="1">
    <location>
        <begin position="30"/>
        <end position="50"/>
    </location>
</feature>
<proteinExistence type="predicted"/>
<dbReference type="Proteomes" id="UP000295416">
    <property type="component" value="Unassembled WGS sequence"/>
</dbReference>
<gene>
    <name evidence="2" type="ORF">EV207_12525</name>
</gene>
<keyword evidence="3" id="KW-1185">Reference proteome</keyword>
<organism evidence="2 3">
    <name type="scientific">Scopulibacillus darangshiensis</name>
    <dbReference type="NCBI Taxonomy" id="442528"/>
    <lineage>
        <taxon>Bacteria</taxon>
        <taxon>Bacillati</taxon>
        <taxon>Bacillota</taxon>
        <taxon>Bacilli</taxon>
        <taxon>Bacillales</taxon>
        <taxon>Sporolactobacillaceae</taxon>
        <taxon>Scopulibacillus</taxon>
    </lineage>
</organism>
<protein>
    <submittedName>
        <fullName evidence="2">Uncharacterized protein</fullName>
    </submittedName>
</protein>
<comment type="caution">
    <text evidence="2">The sequence shown here is derived from an EMBL/GenBank/DDBJ whole genome shotgun (WGS) entry which is preliminary data.</text>
</comment>